<evidence type="ECO:0000256" key="2">
    <source>
        <dbReference type="ARBA" id="ARBA00010992"/>
    </source>
</evidence>
<keyword evidence="3" id="KW-0813">Transport</keyword>
<feature type="transmembrane region" description="Helical" evidence="7">
    <location>
        <begin position="159"/>
        <end position="181"/>
    </location>
</feature>
<keyword evidence="5 7" id="KW-1133">Transmembrane helix</keyword>
<feature type="transmembrane region" description="Helical" evidence="7">
    <location>
        <begin position="96"/>
        <end position="117"/>
    </location>
</feature>
<feature type="transmembrane region" description="Helical" evidence="7">
    <location>
        <begin position="129"/>
        <end position="147"/>
    </location>
</feature>
<dbReference type="PROSITE" id="PS00216">
    <property type="entry name" value="SUGAR_TRANSPORT_1"/>
    <property type="match status" value="1"/>
</dbReference>
<dbReference type="RefSeq" id="WP_196276392.1">
    <property type="nucleotide sequence ID" value="NZ_JADQDC010000009.1"/>
</dbReference>
<keyword evidence="10" id="KW-1185">Reference proteome</keyword>
<name>A0ABS0HIK1_9SPHN</name>
<dbReference type="InterPro" id="IPR003663">
    <property type="entry name" value="Sugar/inositol_transpt"/>
</dbReference>
<evidence type="ECO:0000313" key="10">
    <source>
        <dbReference type="Proteomes" id="UP000600799"/>
    </source>
</evidence>
<dbReference type="PANTHER" id="PTHR48023">
    <property type="entry name" value="D-XYLOSE-PROTON SYMPORTER-LIKE 2"/>
    <property type="match status" value="1"/>
</dbReference>
<evidence type="ECO:0000256" key="5">
    <source>
        <dbReference type="ARBA" id="ARBA00022989"/>
    </source>
</evidence>
<evidence type="ECO:0000256" key="4">
    <source>
        <dbReference type="ARBA" id="ARBA00022692"/>
    </source>
</evidence>
<dbReference type="Pfam" id="PF00083">
    <property type="entry name" value="Sugar_tr"/>
    <property type="match status" value="2"/>
</dbReference>
<sequence>MIALWSAAAALAGLLFGFDVAVVSGAEQTIQQHWHLTPEQHGLILSAALWGTVIGALGGAWPTDGIGRKGTLAGVAVGYVVASLGSALAPDPWTFATFRLIGGLAIGVSSIAAPAYISEIAPPERRGQLVGLYQFNIVAGILIAYFSNWVIGESGVANAWRLMLGVQVVPSLLFLAATIAIPESPMWVRKTAEATPPRAAWRDYLRAPLLRPAGLAFTIALFNQLSGINAVIYFAPRIFESAGLAQNSALLASIGIGLVNLLATGLAVLLIDRMGRRVLMLIGAVGYCLSLGTVAVAFATGTGGLVVPFVFLFIAAHAVGQGAVIWVFIAEVFPTHARARGQTIGCGTHWVLAALVTLALPPALAAFPPATIFGFFFAMMALQLVWVLRVMPETSGTTLAPNERPIAH</sequence>
<dbReference type="PROSITE" id="PS00217">
    <property type="entry name" value="SUGAR_TRANSPORT_2"/>
    <property type="match status" value="1"/>
</dbReference>
<evidence type="ECO:0000256" key="1">
    <source>
        <dbReference type="ARBA" id="ARBA00004141"/>
    </source>
</evidence>
<feature type="transmembrane region" description="Helical" evidence="7">
    <location>
        <begin position="278"/>
        <end position="299"/>
    </location>
</feature>
<feature type="transmembrane region" description="Helical" evidence="7">
    <location>
        <begin position="41"/>
        <end position="60"/>
    </location>
</feature>
<feature type="transmembrane region" description="Helical" evidence="7">
    <location>
        <begin position="341"/>
        <end position="360"/>
    </location>
</feature>
<dbReference type="PANTHER" id="PTHR48023:SF4">
    <property type="entry name" value="D-XYLOSE-PROTON SYMPORTER-LIKE 2"/>
    <property type="match status" value="1"/>
</dbReference>
<dbReference type="EMBL" id="JADQDC010000009">
    <property type="protein sequence ID" value="MBF9152080.1"/>
    <property type="molecule type" value="Genomic_DNA"/>
</dbReference>
<accession>A0ABS0HIK1</accession>
<feature type="transmembrane region" description="Helical" evidence="7">
    <location>
        <begin position="305"/>
        <end position="329"/>
    </location>
</feature>
<proteinExistence type="inferred from homology"/>
<dbReference type="Gene3D" id="1.20.1250.20">
    <property type="entry name" value="MFS general substrate transporter like domains"/>
    <property type="match status" value="2"/>
</dbReference>
<dbReference type="InterPro" id="IPR036259">
    <property type="entry name" value="MFS_trans_sf"/>
</dbReference>
<protein>
    <submittedName>
        <fullName evidence="9">MFS transporter</fullName>
    </submittedName>
</protein>
<feature type="transmembrane region" description="Helical" evidence="7">
    <location>
        <begin position="72"/>
        <end position="90"/>
    </location>
</feature>
<evidence type="ECO:0000259" key="8">
    <source>
        <dbReference type="PROSITE" id="PS50850"/>
    </source>
</evidence>
<evidence type="ECO:0000313" key="9">
    <source>
        <dbReference type="EMBL" id="MBF9152080.1"/>
    </source>
</evidence>
<keyword evidence="4 7" id="KW-0812">Transmembrane</keyword>
<comment type="similarity">
    <text evidence="2">Belongs to the major facilitator superfamily. Sugar transporter (TC 2.A.1.1) family.</text>
</comment>
<dbReference type="PRINTS" id="PR00171">
    <property type="entry name" value="SUGRTRNSPORT"/>
</dbReference>
<dbReference type="InterPro" id="IPR020846">
    <property type="entry name" value="MFS_dom"/>
</dbReference>
<evidence type="ECO:0000256" key="7">
    <source>
        <dbReference type="SAM" id="Phobius"/>
    </source>
</evidence>
<comment type="caution">
    <text evidence="9">The sequence shown here is derived from an EMBL/GenBank/DDBJ whole genome shotgun (WGS) entry which is preliminary data.</text>
</comment>
<feature type="domain" description="Major facilitator superfamily (MFS) profile" evidence="8">
    <location>
        <begin position="5"/>
        <end position="395"/>
    </location>
</feature>
<keyword evidence="6 7" id="KW-0472">Membrane</keyword>
<dbReference type="SUPFAM" id="SSF103473">
    <property type="entry name" value="MFS general substrate transporter"/>
    <property type="match status" value="1"/>
</dbReference>
<reference evidence="9 10" key="1">
    <citation type="submission" date="2020-11" db="EMBL/GenBank/DDBJ databases">
        <title>The genome sequence of Novosphingobium sp. 1Y9A.</title>
        <authorList>
            <person name="Liu Y."/>
        </authorList>
    </citation>
    <scope>NUCLEOTIDE SEQUENCE [LARGE SCALE GENOMIC DNA]</scope>
    <source>
        <strain evidence="9 10">1Y9A</strain>
    </source>
</reference>
<feature type="transmembrane region" description="Helical" evidence="7">
    <location>
        <begin position="366"/>
        <end position="388"/>
    </location>
</feature>
<dbReference type="Proteomes" id="UP000600799">
    <property type="component" value="Unassembled WGS sequence"/>
</dbReference>
<dbReference type="PROSITE" id="PS50850">
    <property type="entry name" value="MFS"/>
    <property type="match status" value="1"/>
</dbReference>
<dbReference type="InterPro" id="IPR050820">
    <property type="entry name" value="MFS_Sugar_Transporter"/>
</dbReference>
<feature type="transmembrane region" description="Helical" evidence="7">
    <location>
        <begin position="248"/>
        <end position="271"/>
    </location>
</feature>
<gene>
    <name evidence="9" type="ORF">I2488_13790</name>
</gene>
<feature type="transmembrane region" description="Helical" evidence="7">
    <location>
        <begin position="215"/>
        <end position="236"/>
    </location>
</feature>
<evidence type="ECO:0000256" key="6">
    <source>
        <dbReference type="ARBA" id="ARBA00023136"/>
    </source>
</evidence>
<comment type="subcellular location">
    <subcellularLocation>
        <location evidence="1">Membrane</location>
        <topology evidence="1">Multi-pass membrane protein</topology>
    </subcellularLocation>
</comment>
<evidence type="ECO:0000256" key="3">
    <source>
        <dbReference type="ARBA" id="ARBA00022448"/>
    </source>
</evidence>
<dbReference type="InterPro" id="IPR005829">
    <property type="entry name" value="Sugar_transporter_CS"/>
</dbReference>
<dbReference type="InterPro" id="IPR005828">
    <property type="entry name" value="MFS_sugar_transport-like"/>
</dbReference>
<organism evidence="9 10">
    <name type="scientific">Novosphingobium jiangmenense</name>
    <dbReference type="NCBI Taxonomy" id="2791981"/>
    <lineage>
        <taxon>Bacteria</taxon>
        <taxon>Pseudomonadati</taxon>
        <taxon>Pseudomonadota</taxon>
        <taxon>Alphaproteobacteria</taxon>
        <taxon>Sphingomonadales</taxon>
        <taxon>Sphingomonadaceae</taxon>
        <taxon>Novosphingobium</taxon>
    </lineage>
</organism>